<accession>A0A926NP64</accession>
<keyword evidence="1" id="KW-0472">Membrane</keyword>
<feature type="transmembrane region" description="Helical" evidence="1">
    <location>
        <begin position="98"/>
        <end position="116"/>
    </location>
</feature>
<dbReference type="RefSeq" id="WP_191163089.1">
    <property type="nucleotide sequence ID" value="NZ_JACWMX010000003.1"/>
</dbReference>
<protein>
    <submittedName>
        <fullName evidence="2">DUF2809 domain-containing protein</fullName>
    </submittedName>
</protein>
<evidence type="ECO:0000313" key="2">
    <source>
        <dbReference type="EMBL" id="MBD1393361.1"/>
    </source>
</evidence>
<sequence>MLKFNPVYFAVTILLFVIEVLIGMYMHDDFIRPFGGDFLVVILLYCFVKTFVNSNINHVVIGVLLFACLIEALQYFHFINLIGLQNSGAARLIMGTDFAWMDMLMYTLGIMLVWITESMIKCL</sequence>
<feature type="transmembrane region" description="Helical" evidence="1">
    <location>
        <begin position="33"/>
        <end position="52"/>
    </location>
</feature>
<gene>
    <name evidence="2" type="ORF">IDJ76_09645</name>
</gene>
<evidence type="ECO:0000256" key="1">
    <source>
        <dbReference type="SAM" id="Phobius"/>
    </source>
</evidence>
<keyword evidence="1" id="KW-0812">Transmembrane</keyword>
<dbReference type="EMBL" id="JACWMX010000003">
    <property type="protein sequence ID" value="MBD1393361.1"/>
    <property type="molecule type" value="Genomic_DNA"/>
</dbReference>
<reference evidence="2" key="1">
    <citation type="submission" date="2020-09" db="EMBL/GenBank/DDBJ databases">
        <title>Novel species of Mucilaginibacter isolated from a glacier on the Tibetan Plateau.</title>
        <authorList>
            <person name="Liu Q."/>
            <person name="Xin Y.-H."/>
        </authorList>
    </citation>
    <scope>NUCLEOTIDE SEQUENCE</scope>
    <source>
        <strain evidence="2">ZB1P21</strain>
    </source>
</reference>
<feature type="transmembrane region" description="Helical" evidence="1">
    <location>
        <begin position="7"/>
        <end position="27"/>
    </location>
</feature>
<keyword evidence="3" id="KW-1185">Reference proteome</keyword>
<keyword evidence="1" id="KW-1133">Transmembrane helix</keyword>
<organism evidence="2 3">
    <name type="scientific">Mucilaginibacter glaciei</name>
    <dbReference type="NCBI Taxonomy" id="2772109"/>
    <lineage>
        <taxon>Bacteria</taxon>
        <taxon>Pseudomonadati</taxon>
        <taxon>Bacteroidota</taxon>
        <taxon>Sphingobacteriia</taxon>
        <taxon>Sphingobacteriales</taxon>
        <taxon>Sphingobacteriaceae</taxon>
        <taxon>Mucilaginibacter</taxon>
    </lineage>
</organism>
<dbReference type="InterPro" id="IPR021257">
    <property type="entry name" value="DUF2809"/>
</dbReference>
<comment type="caution">
    <text evidence="2">The sequence shown here is derived from an EMBL/GenBank/DDBJ whole genome shotgun (WGS) entry which is preliminary data.</text>
</comment>
<name>A0A926NP64_9SPHI</name>
<dbReference type="Proteomes" id="UP000619078">
    <property type="component" value="Unassembled WGS sequence"/>
</dbReference>
<evidence type="ECO:0000313" key="3">
    <source>
        <dbReference type="Proteomes" id="UP000619078"/>
    </source>
</evidence>
<dbReference type="AlphaFoldDB" id="A0A926NP64"/>
<dbReference type="Pfam" id="PF10990">
    <property type="entry name" value="DUF2809"/>
    <property type="match status" value="1"/>
</dbReference>
<feature type="transmembrane region" description="Helical" evidence="1">
    <location>
        <begin position="59"/>
        <end position="78"/>
    </location>
</feature>
<proteinExistence type="predicted"/>